<dbReference type="EMBL" id="UGVL01000001">
    <property type="protein sequence ID" value="SUE35130.1"/>
    <property type="molecule type" value="Genomic_DNA"/>
</dbReference>
<proteinExistence type="predicted"/>
<evidence type="ECO:0000313" key="3">
    <source>
        <dbReference type="Proteomes" id="UP000255233"/>
    </source>
</evidence>
<dbReference type="OrthoDB" id="1100725at2"/>
<sequence length="302" mass="33325">MGYNELEVELRKTLAQIARWREMGYMPTIEQGIALGRLQKIYAGLLDLPCSEPETETAISPVEWNADSDHEVIARGMAATDGKPRGGTDTHGAIAPDDESFEPCCDPETPTGGTVRETKADDDGNFADLSVREESRLSEETHLRQDDEARDLCPPPTEFSQAQATAEDGEKPATAETTGGAEDGKGTSGESRLSEETHLRQDDEARDLCPPPTEFPQARHATEQAPEQPRIFGIEVSPYARHEIIDTLFHGNTALFETETAKLNSMGSLEEALVYIGETYRWIPENAATIKFIDLLETRFEN</sequence>
<feature type="compositionally biased region" description="Basic and acidic residues" evidence="1">
    <location>
        <begin position="130"/>
        <end position="151"/>
    </location>
</feature>
<dbReference type="Proteomes" id="UP000255233">
    <property type="component" value="Unassembled WGS sequence"/>
</dbReference>
<name>A0A379MW78_9BACT</name>
<evidence type="ECO:0000313" key="2">
    <source>
        <dbReference type="EMBL" id="SUE35130.1"/>
    </source>
</evidence>
<protein>
    <submittedName>
        <fullName evidence="2">Uncharacterized protein</fullName>
    </submittedName>
</protein>
<accession>A0A379MW78</accession>
<organism evidence="2 3">
    <name type="scientific">Rikenella microfusus</name>
    <dbReference type="NCBI Taxonomy" id="28139"/>
    <lineage>
        <taxon>Bacteria</taxon>
        <taxon>Pseudomonadati</taxon>
        <taxon>Bacteroidota</taxon>
        <taxon>Bacteroidia</taxon>
        <taxon>Bacteroidales</taxon>
        <taxon>Rikenellaceae</taxon>
        <taxon>Rikenella</taxon>
    </lineage>
</organism>
<dbReference type="RefSeq" id="WP_027291123.1">
    <property type="nucleotide sequence ID" value="NZ_UGVL01000001.1"/>
</dbReference>
<feature type="region of interest" description="Disordered" evidence="1">
    <location>
        <begin position="78"/>
        <end position="227"/>
    </location>
</feature>
<keyword evidence="3" id="KW-1185">Reference proteome</keyword>
<dbReference type="AlphaFoldDB" id="A0A379MW78"/>
<reference evidence="2 3" key="1">
    <citation type="submission" date="2018-06" db="EMBL/GenBank/DDBJ databases">
        <authorList>
            <consortium name="Pathogen Informatics"/>
            <person name="Doyle S."/>
        </authorList>
    </citation>
    <scope>NUCLEOTIDE SEQUENCE [LARGE SCALE GENOMIC DNA]</scope>
    <source>
        <strain evidence="2 3">NCTC11190</strain>
    </source>
</reference>
<evidence type="ECO:0000256" key="1">
    <source>
        <dbReference type="SAM" id="MobiDB-lite"/>
    </source>
</evidence>
<dbReference type="STRING" id="880526.GCA_000427365_01444"/>
<feature type="compositionally biased region" description="Basic and acidic residues" evidence="1">
    <location>
        <begin position="192"/>
        <end position="207"/>
    </location>
</feature>
<gene>
    <name evidence="2" type="ORF">NCTC11190_02376</name>
</gene>